<evidence type="ECO:0000313" key="8">
    <source>
        <dbReference type="EMBL" id="KAJ3687476.1"/>
    </source>
</evidence>
<name>A0AAD5Z5Y7_9POAL</name>
<comment type="caution">
    <text evidence="8">The sequence shown here is derived from an EMBL/GenBank/DDBJ whole genome shotgun (WGS) entry which is preliminary data.</text>
</comment>
<sequence>MGKNKIKIEKIETTKGRKETYKNRIGGLVKKAKELSILCDVPVLLVTASPNDEFTLTVGQNSNFEDIIQKYADQTPAAREKSQLPDLDKVKSLETLIQMESILLDALKLNDLQKDQFAQQVQIQCSCEVQNMPPQEVLVQPLDKIPSPSPSPSPNPNCGKSLIRC</sequence>
<comment type="subcellular location">
    <subcellularLocation>
        <location evidence="1">Nucleus</location>
    </subcellularLocation>
</comment>
<evidence type="ECO:0000313" key="9">
    <source>
        <dbReference type="Proteomes" id="UP001210211"/>
    </source>
</evidence>
<dbReference type="PROSITE" id="PS50066">
    <property type="entry name" value="MADS_BOX_2"/>
    <property type="match status" value="1"/>
</dbReference>
<keyword evidence="2" id="KW-0805">Transcription regulation</keyword>
<accession>A0AAD5Z5Y7</accession>
<evidence type="ECO:0000259" key="7">
    <source>
        <dbReference type="PROSITE" id="PS50066"/>
    </source>
</evidence>
<evidence type="ECO:0000256" key="4">
    <source>
        <dbReference type="ARBA" id="ARBA00023163"/>
    </source>
</evidence>
<dbReference type="InterPro" id="IPR002100">
    <property type="entry name" value="TF_MADSbox"/>
</dbReference>
<keyword evidence="5" id="KW-0539">Nucleus</keyword>
<dbReference type="SUPFAM" id="SSF55455">
    <property type="entry name" value="SRF-like"/>
    <property type="match status" value="1"/>
</dbReference>
<dbReference type="Pfam" id="PF00319">
    <property type="entry name" value="SRF-TF"/>
    <property type="match status" value="1"/>
</dbReference>
<keyword evidence="9" id="KW-1185">Reference proteome</keyword>
<dbReference type="CDD" id="cd00266">
    <property type="entry name" value="MADS_SRF_like"/>
    <property type="match status" value="1"/>
</dbReference>
<evidence type="ECO:0000256" key="5">
    <source>
        <dbReference type="ARBA" id="ARBA00023242"/>
    </source>
</evidence>
<keyword evidence="3" id="KW-0238">DNA-binding</keyword>
<dbReference type="Gene3D" id="3.40.1810.10">
    <property type="entry name" value="Transcription factor, MADS-box"/>
    <property type="match status" value="1"/>
</dbReference>
<dbReference type="AlphaFoldDB" id="A0AAD5Z5Y7"/>
<organism evidence="8 9">
    <name type="scientific">Rhynchospora tenuis</name>
    <dbReference type="NCBI Taxonomy" id="198213"/>
    <lineage>
        <taxon>Eukaryota</taxon>
        <taxon>Viridiplantae</taxon>
        <taxon>Streptophyta</taxon>
        <taxon>Embryophyta</taxon>
        <taxon>Tracheophyta</taxon>
        <taxon>Spermatophyta</taxon>
        <taxon>Magnoliopsida</taxon>
        <taxon>Liliopsida</taxon>
        <taxon>Poales</taxon>
        <taxon>Cyperaceae</taxon>
        <taxon>Cyperoideae</taxon>
        <taxon>Rhynchosporeae</taxon>
        <taxon>Rhynchospora</taxon>
    </lineage>
</organism>
<reference evidence="8 9" key="1">
    <citation type="journal article" date="2022" name="Cell">
        <title>Repeat-based holocentromeres influence genome architecture and karyotype evolution.</title>
        <authorList>
            <person name="Hofstatter P.G."/>
            <person name="Thangavel G."/>
            <person name="Lux T."/>
            <person name="Neumann P."/>
            <person name="Vondrak T."/>
            <person name="Novak P."/>
            <person name="Zhang M."/>
            <person name="Costa L."/>
            <person name="Castellani M."/>
            <person name="Scott A."/>
            <person name="Toegelov H."/>
            <person name="Fuchs J."/>
            <person name="Mata-Sucre Y."/>
            <person name="Dias Y."/>
            <person name="Vanzela A.L.L."/>
            <person name="Huettel B."/>
            <person name="Almeida C.C.S."/>
            <person name="Simkova H."/>
            <person name="Souza G."/>
            <person name="Pedrosa-Harand A."/>
            <person name="Macas J."/>
            <person name="Mayer K.F.X."/>
            <person name="Houben A."/>
            <person name="Marques A."/>
        </authorList>
    </citation>
    <scope>NUCLEOTIDE SEQUENCE [LARGE SCALE GENOMIC DNA]</scope>
    <source>
        <strain evidence="8">RhyTen1mFocal</strain>
    </source>
</reference>
<dbReference type="GO" id="GO:0005634">
    <property type="term" value="C:nucleus"/>
    <property type="evidence" value="ECO:0007669"/>
    <property type="project" value="UniProtKB-SubCell"/>
</dbReference>
<evidence type="ECO:0000256" key="2">
    <source>
        <dbReference type="ARBA" id="ARBA00023015"/>
    </source>
</evidence>
<dbReference type="InterPro" id="IPR050142">
    <property type="entry name" value="MADS-box/MEF2_TF"/>
</dbReference>
<dbReference type="EMBL" id="JAMRDG010000002">
    <property type="protein sequence ID" value="KAJ3687476.1"/>
    <property type="molecule type" value="Genomic_DNA"/>
</dbReference>
<gene>
    <name evidence="8" type="ORF">LUZ61_016640</name>
</gene>
<dbReference type="GO" id="GO:0000981">
    <property type="term" value="F:DNA-binding transcription factor activity, RNA polymerase II-specific"/>
    <property type="evidence" value="ECO:0007669"/>
    <property type="project" value="InterPro"/>
</dbReference>
<dbReference type="InterPro" id="IPR033897">
    <property type="entry name" value="SRF-like_MADS-box"/>
</dbReference>
<dbReference type="PRINTS" id="PR00404">
    <property type="entry name" value="MADSDOMAIN"/>
</dbReference>
<dbReference type="GO" id="GO:0000987">
    <property type="term" value="F:cis-regulatory region sequence-specific DNA binding"/>
    <property type="evidence" value="ECO:0007669"/>
    <property type="project" value="InterPro"/>
</dbReference>
<dbReference type="GO" id="GO:0046983">
    <property type="term" value="F:protein dimerization activity"/>
    <property type="evidence" value="ECO:0007669"/>
    <property type="project" value="InterPro"/>
</dbReference>
<feature type="region of interest" description="Disordered" evidence="6">
    <location>
        <begin position="142"/>
        <end position="165"/>
    </location>
</feature>
<dbReference type="Proteomes" id="UP001210211">
    <property type="component" value="Unassembled WGS sequence"/>
</dbReference>
<dbReference type="SMART" id="SM00432">
    <property type="entry name" value="MADS"/>
    <property type="match status" value="1"/>
</dbReference>
<dbReference type="InterPro" id="IPR036879">
    <property type="entry name" value="TF_MADSbox_sf"/>
</dbReference>
<evidence type="ECO:0000256" key="3">
    <source>
        <dbReference type="ARBA" id="ARBA00023125"/>
    </source>
</evidence>
<evidence type="ECO:0000256" key="1">
    <source>
        <dbReference type="ARBA" id="ARBA00004123"/>
    </source>
</evidence>
<dbReference type="PANTHER" id="PTHR48019">
    <property type="entry name" value="SERUM RESPONSE FACTOR HOMOLOG"/>
    <property type="match status" value="1"/>
</dbReference>
<proteinExistence type="predicted"/>
<feature type="domain" description="MADS-box" evidence="7">
    <location>
        <begin position="1"/>
        <end position="61"/>
    </location>
</feature>
<protein>
    <recommendedName>
        <fullName evidence="7">MADS-box domain-containing protein</fullName>
    </recommendedName>
</protein>
<dbReference type="GO" id="GO:0045944">
    <property type="term" value="P:positive regulation of transcription by RNA polymerase II"/>
    <property type="evidence" value="ECO:0007669"/>
    <property type="project" value="InterPro"/>
</dbReference>
<keyword evidence="4" id="KW-0804">Transcription</keyword>
<evidence type="ECO:0000256" key="6">
    <source>
        <dbReference type="SAM" id="MobiDB-lite"/>
    </source>
</evidence>